<feature type="region of interest" description="Disordered" evidence="1">
    <location>
        <begin position="1"/>
        <end position="28"/>
    </location>
</feature>
<evidence type="ECO:0000313" key="3">
    <source>
        <dbReference type="Proteomes" id="UP001151760"/>
    </source>
</evidence>
<reference evidence="2" key="1">
    <citation type="journal article" date="2022" name="Int. J. Mol. Sci.">
        <title>Draft Genome of Tanacetum Coccineum: Genomic Comparison of Closely Related Tanacetum-Family Plants.</title>
        <authorList>
            <person name="Yamashiro T."/>
            <person name="Shiraishi A."/>
            <person name="Nakayama K."/>
            <person name="Satake H."/>
        </authorList>
    </citation>
    <scope>NUCLEOTIDE SEQUENCE</scope>
</reference>
<accession>A0ABQ4ZFH6</accession>
<gene>
    <name evidence="2" type="ORF">Tco_0770657</name>
</gene>
<dbReference type="EMBL" id="BQNB010011243">
    <property type="protein sequence ID" value="GJS88021.1"/>
    <property type="molecule type" value="Genomic_DNA"/>
</dbReference>
<name>A0ABQ4ZFH6_9ASTR</name>
<feature type="region of interest" description="Disordered" evidence="1">
    <location>
        <begin position="90"/>
        <end position="121"/>
    </location>
</feature>
<sequence>MGRSSPNMRKSQVLPQQAMKELRKDESEDYDLNRPIQISLETFQAYGQAPVGGVAICEQVEEEMLKMGSDRILLPVLVNIEVLMLEDCYKSRPPPEHEDMDEDQAGPNPRQSHEALAGPHPEPMHDDFIATVYPKVHEILKHTMKEHVYLENPLSSSGTLSSMKNLDDAFTFDDQFLNDKPTEEEPGKTTMETKVESMVIVPIHQASTLVTPLSTTIIDLSPPKPVSSPL</sequence>
<feature type="compositionally biased region" description="Polar residues" evidence="1">
    <location>
        <begin position="1"/>
        <end position="15"/>
    </location>
</feature>
<dbReference type="Proteomes" id="UP001151760">
    <property type="component" value="Unassembled WGS sequence"/>
</dbReference>
<organism evidence="2 3">
    <name type="scientific">Tanacetum coccineum</name>
    <dbReference type="NCBI Taxonomy" id="301880"/>
    <lineage>
        <taxon>Eukaryota</taxon>
        <taxon>Viridiplantae</taxon>
        <taxon>Streptophyta</taxon>
        <taxon>Embryophyta</taxon>
        <taxon>Tracheophyta</taxon>
        <taxon>Spermatophyta</taxon>
        <taxon>Magnoliopsida</taxon>
        <taxon>eudicotyledons</taxon>
        <taxon>Gunneridae</taxon>
        <taxon>Pentapetalae</taxon>
        <taxon>asterids</taxon>
        <taxon>campanulids</taxon>
        <taxon>Asterales</taxon>
        <taxon>Asteraceae</taxon>
        <taxon>Asteroideae</taxon>
        <taxon>Anthemideae</taxon>
        <taxon>Anthemidinae</taxon>
        <taxon>Tanacetum</taxon>
    </lineage>
</organism>
<proteinExistence type="predicted"/>
<keyword evidence="3" id="KW-1185">Reference proteome</keyword>
<evidence type="ECO:0000313" key="2">
    <source>
        <dbReference type="EMBL" id="GJS88021.1"/>
    </source>
</evidence>
<evidence type="ECO:0000256" key="1">
    <source>
        <dbReference type="SAM" id="MobiDB-lite"/>
    </source>
</evidence>
<reference evidence="2" key="2">
    <citation type="submission" date="2022-01" db="EMBL/GenBank/DDBJ databases">
        <authorList>
            <person name="Yamashiro T."/>
            <person name="Shiraishi A."/>
            <person name="Satake H."/>
            <person name="Nakayama K."/>
        </authorList>
    </citation>
    <scope>NUCLEOTIDE SEQUENCE</scope>
</reference>
<comment type="caution">
    <text evidence="2">The sequence shown here is derived from an EMBL/GenBank/DDBJ whole genome shotgun (WGS) entry which is preliminary data.</text>
</comment>
<protein>
    <submittedName>
        <fullName evidence="2">Uncharacterized protein</fullName>
    </submittedName>
</protein>